<keyword evidence="3" id="KW-1185">Reference proteome</keyword>
<gene>
    <name evidence="2" type="ORF">DiNV_CH01M_ORF105</name>
</gene>
<accession>A0A2H4UX95</accession>
<evidence type="ECO:0000313" key="3">
    <source>
        <dbReference type="Proteomes" id="UP000290195"/>
    </source>
</evidence>
<proteinExistence type="predicted"/>
<keyword evidence="1" id="KW-0812">Transmembrane</keyword>
<evidence type="ECO:0000313" key="2">
    <source>
        <dbReference type="EMBL" id="ATZ81534.1"/>
    </source>
</evidence>
<protein>
    <submittedName>
        <fullName evidence="2">Uncharacterized protein</fullName>
    </submittedName>
</protein>
<dbReference type="EMBL" id="MF966379">
    <property type="protein sequence ID" value="ATZ81534.1"/>
    <property type="molecule type" value="Genomic_DNA"/>
</dbReference>
<name>A0A2H4UX95_9VIRU</name>
<dbReference type="Proteomes" id="UP000290195">
    <property type="component" value="Segment"/>
</dbReference>
<feature type="transmembrane region" description="Helical" evidence="1">
    <location>
        <begin position="29"/>
        <end position="48"/>
    </location>
</feature>
<evidence type="ECO:0000256" key="1">
    <source>
        <dbReference type="SAM" id="Phobius"/>
    </source>
</evidence>
<sequence length="62" mass="7188">MFTFEFENACVSNFLQSTRARIGYCFSHNYIITIVIIISTRNIVVIVYGNNDVYPNLHCRPV</sequence>
<reference evidence="2" key="1">
    <citation type="journal article" date="2018" name="Infect. Genet. Evol.">
        <title>The dynamic evolution of Drosophila innubila Nudivirus.</title>
        <authorList>
            <person name="Hill T."/>
            <person name="Unckless R.L."/>
        </authorList>
    </citation>
    <scope>NUCLEOTIDE SEQUENCE [LARGE SCALE GENOMIC DNA]</scope>
    <source>
        <strain evidence="2">DiNV_CH01M</strain>
    </source>
</reference>
<keyword evidence="1" id="KW-0472">Membrane</keyword>
<organism evidence="2">
    <name type="scientific">Drosophila innubila nudivirus</name>
    <dbReference type="NCBI Taxonomy" id="2057187"/>
    <lineage>
        <taxon>Viruses</taxon>
        <taxon>Viruses incertae sedis</taxon>
        <taxon>Naldaviricetes</taxon>
        <taxon>Lefavirales</taxon>
        <taxon>Nudiviridae</taxon>
        <taxon>Alphanudivirus</taxon>
        <taxon>Alphanudivirus droinnubilae</taxon>
    </lineage>
</organism>
<keyword evidence="1" id="KW-1133">Transmembrane helix</keyword>